<evidence type="ECO:0000313" key="2">
    <source>
        <dbReference type="EMBL" id="JAG22421.1"/>
    </source>
</evidence>
<organism evidence="2">
    <name type="scientific">Lygus hesperus</name>
    <name type="common">Western plant bug</name>
    <dbReference type="NCBI Taxonomy" id="30085"/>
    <lineage>
        <taxon>Eukaryota</taxon>
        <taxon>Metazoa</taxon>
        <taxon>Ecdysozoa</taxon>
        <taxon>Arthropoda</taxon>
        <taxon>Hexapoda</taxon>
        <taxon>Insecta</taxon>
        <taxon>Pterygota</taxon>
        <taxon>Neoptera</taxon>
        <taxon>Paraneoptera</taxon>
        <taxon>Hemiptera</taxon>
        <taxon>Heteroptera</taxon>
        <taxon>Panheteroptera</taxon>
        <taxon>Cimicomorpha</taxon>
        <taxon>Miridae</taxon>
        <taxon>Mirini</taxon>
        <taxon>Lygus</taxon>
    </lineage>
</organism>
<protein>
    <recommendedName>
        <fullName evidence="1">Reverse transcriptase domain-containing protein</fullName>
    </recommendedName>
</protein>
<dbReference type="SUPFAM" id="SSF56672">
    <property type="entry name" value="DNA/RNA polymerases"/>
    <property type="match status" value="1"/>
</dbReference>
<feature type="non-terminal residue" evidence="2">
    <location>
        <position position="1"/>
    </location>
</feature>
<feature type="domain" description="Reverse transcriptase" evidence="1">
    <location>
        <begin position="107"/>
        <end position="244"/>
    </location>
</feature>
<dbReference type="InterPro" id="IPR043502">
    <property type="entry name" value="DNA/RNA_pol_sf"/>
</dbReference>
<dbReference type="Pfam" id="PF00078">
    <property type="entry name" value="RVT_1"/>
    <property type="match status" value="1"/>
</dbReference>
<name>A0A0A9XRZ7_LYGHE</name>
<reference evidence="2" key="2">
    <citation type="submission" date="2014-07" db="EMBL/GenBank/DDBJ databases">
        <authorList>
            <person name="Hull J."/>
        </authorList>
    </citation>
    <scope>NUCLEOTIDE SEQUENCE</scope>
</reference>
<dbReference type="InterPro" id="IPR043128">
    <property type="entry name" value="Rev_trsase/Diguanyl_cyclase"/>
</dbReference>
<sequence>FIRLAHQVNIRCIKIGTNYINQHDDESPNLRITSQIDFSESILDTKEREIFLDTLSEFEDIFSENPGLTQVYTHPLYLTDTQPFFHRSYPIPKHMESAVDAEIDRMLSLGVIERSSSRYISPMVVVKKRDGSVRLCLDAKFLNNRLLPDHERPLTMEQIFQNFKATKLMSTIDLTAAFWHVPLVPEHRQFTGFMHKGEIFNFKVVPFGLKTSLSALVRMLNSIIPQSLKGHLINYVDDLFIHTE</sequence>
<dbReference type="PANTHER" id="PTHR37984:SF5">
    <property type="entry name" value="PROTEIN NYNRIN-LIKE"/>
    <property type="match status" value="1"/>
</dbReference>
<dbReference type="Gene3D" id="3.30.70.270">
    <property type="match status" value="1"/>
</dbReference>
<accession>A0A0A9XRZ7</accession>
<gene>
    <name evidence="2" type="ORF">CM83_88</name>
</gene>
<dbReference type="AlphaFoldDB" id="A0A0A9XRZ7"/>
<dbReference type="PANTHER" id="PTHR37984">
    <property type="entry name" value="PROTEIN CBG26694"/>
    <property type="match status" value="1"/>
</dbReference>
<dbReference type="EMBL" id="GBHO01021183">
    <property type="protein sequence ID" value="JAG22421.1"/>
    <property type="molecule type" value="Transcribed_RNA"/>
</dbReference>
<feature type="non-terminal residue" evidence="2">
    <location>
        <position position="244"/>
    </location>
</feature>
<dbReference type="Gene3D" id="3.10.10.10">
    <property type="entry name" value="HIV Type 1 Reverse Transcriptase, subunit A, domain 1"/>
    <property type="match status" value="1"/>
</dbReference>
<reference evidence="2" key="1">
    <citation type="journal article" date="2014" name="PLoS ONE">
        <title>Transcriptome-Based Identification of ABC Transporters in the Western Tarnished Plant Bug Lygus hesperus.</title>
        <authorList>
            <person name="Hull J.J."/>
            <person name="Chaney K."/>
            <person name="Geib S.M."/>
            <person name="Fabrick J.A."/>
            <person name="Brent C.S."/>
            <person name="Walsh D."/>
            <person name="Lavine L.C."/>
        </authorList>
    </citation>
    <scope>NUCLEOTIDE SEQUENCE</scope>
</reference>
<dbReference type="InterPro" id="IPR000477">
    <property type="entry name" value="RT_dom"/>
</dbReference>
<dbReference type="CDD" id="cd01647">
    <property type="entry name" value="RT_LTR"/>
    <property type="match status" value="1"/>
</dbReference>
<dbReference type="PROSITE" id="PS50878">
    <property type="entry name" value="RT_POL"/>
    <property type="match status" value="1"/>
</dbReference>
<dbReference type="GO" id="GO:0071897">
    <property type="term" value="P:DNA biosynthetic process"/>
    <property type="evidence" value="ECO:0007669"/>
    <property type="project" value="UniProtKB-ARBA"/>
</dbReference>
<proteinExistence type="predicted"/>
<dbReference type="InterPro" id="IPR050951">
    <property type="entry name" value="Retrovirus_Pol_polyprotein"/>
</dbReference>
<evidence type="ECO:0000259" key="1">
    <source>
        <dbReference type="PROSITE" id="PS50878"/>
    </source>
</evidence>